<feature type="region of interest" description="Disordered" evidence="1">
    <location>
        <begin position="149"/>
        <end position="195"/>
    </location>
</feature>
<evidence type="ECO:0000313" key="3">
    <source>
        <dbReference type="EMBL" id="CDM63124.1"/>
    </source>
</evidence>
<dbReference type="HOGENOM" id="CLU_1395343_0_0_5"/>
<dbReference type="PANTHER" id="PTHR10948:SF23">
    <property type="entry name" value="TRANSPOSASE INSI FOR INSERTION SEQUENCE ELEMENT IS30A-RELATED"/>
    <property type="match status" value="1"/>
</dbReference>
<dbReference type="AlphaFoldDB" id="W6RQY4"/>
<feature type="domain" description="Transposase IS30-like HTH" evidence="2">
    <location>
        <begin position="5"/>
        <end position="47"/>
    </location>
</feature>
<keyword evidence="3" id="KW-0614">Plasmid</keyword>
<proteinExistence type="predicted"/>
<gene>
    <name evidence="3" type="ORF">LPU83_pLPU83d_1754</name>
</gene>
<dbReference type="PATRIC" id="fig|348824.6.peg.7509"/>
<dbReference type="GO" id="GO:0005829">
    <property type="term" value="C:cytosol"/>
    <property type="evidence" value="ECO:0007669"/>
    <property type="project" value="TreeGrafter"/>
</dbReference>
<evidence type="ECO:0000256" key="1">
    <source>
        <dbReference type="SAM" id="MobiDB-lite"/>
    </source>
</evidence>
<feature type="compositionally biased region" description="Low complexity" evidence="1">
    <location>
        <begin position="173"/>
        <end position="186"/>
    </location>
</feature>
<dbReference type="Proteomes" id="UP000019443">
    <property type="component" value="Plasmid pLPU83d"/>
</dbReference>
<dbReference type="Pfam" id="PF13936">
    <property type="entry name" value="HTH_38"/>
    <property type="match status" value="1"/>
</dbReference>
<geneLocation type="plasmid" evidence="3 4">
    <name>pLPU83d</name>
</geneLocation>
<dbReference type="KEGG" id="rhl:LPU83_pLPU83d_1754"/>
<dbReference type="PANTHER" id="PTHR10948">
    <property type="entry name" value="TRANSPOSASE"/>
    <property type="match status" value="1"/>
</dbReference>
<dbReference type="InterPro" id="IPR025246">
    <property type="entry name" value="IS30-like_HTH"/>
</dbReference>
<evidence type="ECO:0000313" key="4">
    <source>
        <dbReference type="Proteomes" id="UP000019443"/>
    </source>
</evidence>
<dbReference type="EMBL" id="HG916855">
    <property type="protein sequence ID" value="CDM63124.1"/>
    <property type="molecule type" value="Genomic_DNA"/>
</dbReference>
<name>W6RQY4_9HYPH</name>
<protein>
    <recommendedName>
        <fullName evidence="2">Transposase IS30-like HTH domain-containing protein</fullName>
    </recommendedName>
</protein>
<keyword evidence="4" id="KW-1185">Reference proteome</keyword>
<sequence length="195" mass="21839">MKRTYSQIDMDERRKIARWRTAGISVDVIAEKLHRHRSTIFRELRRNTFEDREMPDLKGYYCVMANDTARERRAKLRKLARFSHLRQSVIERIMHGGRRNRLLAGCSLSAIRSPSAMRRSTSSPIHRTVMRSSCGDICRSIVPDAGHGTPDAAMAGVSPRMSTFSTGQTPSPSANSSGIGNAISSSFARSSERPT</sequence>
<reference evidence="3" key="1">
    <citation type="submission" date="2013-11" db="EMBL/GenBank/DDBJ databases">
        <title>Draft genome sequence of the broad-host-range Rhizobium sp. LPU83 strain, a member of the low-genetic diversity Oregon-like Rhizobium sp. group.</title>
        <authorList>
            <person name="Wibberg D."/>
            <person name="Puehler A."/>
            <person name="Schlueter A."/>
        </authorList>
    </citation>
    <scope>NUCLEOTIDE SEQUENCE [LARGE SCALE GENOMIC DNA]</scope>
    <source>
        <strain evidence="3">LPU83</strain>
        <plasmid evidence="3">pLPU83d</plasmid>
    </source>
</reference>
<organism evidence="3 4">
    <name type="scientific">Rhizobium favelukesii</name>
    <dbReference type="NCBI Taxonomy" id="348824"/>
    <lineage>
        <taxon>Bacteria</taxon>
        <taxon>Pseudomonadati</taxon>
        <taxon>Pseudomonadota</taxon>
        <taxon>Alphaproteobacteria</taxon>
        <taxon>Hyphomicrobiales</taxon>
        <taxon>Rhizobiaceae</taxon>
        <taxon>Rhizobium/Agrobacterium group</taxon>
        <taxon>Rhizobium</taxon>
    </lineage>
</organism>
<dbReference type="InterPro" id="IPR051917">
    <property type="entry name" value="Transposase-Integrase"/>
</dbReference>
<dbReference type="GO" id="GO:0032196">
    <property type="term" value="P:transposition"/>
    <property type="evidence" value="ECO:0007669"/>
    <property type="project" value="TreeGrafter"/>
</dbReference>
<dbReference type="GO" id="GO:0004803">
    <property type="term" value="F:transposase activity"/>
    <property type="evidence" value="ECO:0007669"/>
    <property type="project" value="TreeGrafter"/>
</dbReference>
<accession>W6RQY4</accession>
<evidence type="ECO:0000259" key="2">
    <source>
        <dbReference type="Pfam" id="PF13936"/>
    </source>
</evidence>
<feature type="compositionally biased region" description="Polar residues" evidence="1">
    <location>
        <begin position="160"/>
        <end position="172"/>
    </location>
</feature>